<proteinExistence type="predicted"/>
<protein>
    <submittedName>
        <fullName evidence="2">Tetratricopeptide repeat protein</fullName>
    </submittedName>
</protein>
<gene>
    <name evidence="2" type="ORF">F1189_27820</name>
</gene>
<dbReference type="EMBL" id="VWPK01000071">
    <property type="protein sequence ID" value="KAA5608696.1"/>
    <property type="molecule type" value="Genomic_DNA"/>
</dbReference>
<comment type="caution">
    <text evidence="2">The sequence shown here is derived from an EMBL/GenBank/DDBJ whole genome shotgun (WGS) entry which is preliminary data.</text>
</comment>
<reference evidence="2 3" key="1">
    <citation type="submission" date="2019-09" db="EMBL/GenBank/DDBJ databases">
        <title>Genome sequence of Rhodovastum atsumiense, a diverse member of the Acetobacteraceae family of non-sulfur purple photosynthetic bacteria.</title>
        <authorList>
            <person name="Meyer T."/>
            <person name="Kyndt J."/>
        </authorList>
    </citation>
    <scope>NUCLEOTIDE SEQUENCE [LARGE SCALE GENOMIC DNA]</scope>
    <source>
        <strain evidence="2 3">DSM 21279</strain>
    </source>
</reference>
<evidence type="ECO:0000313" key="2">
    <source>
        <dbReference type="EMBL" id="KAA5608696.1"/>
    </source>
</evidence>
<keyword evidence="1" id="KW-1133">Transmembrane helix</keyword>
<evidence type="ECO:0000256" key="1">
    <source>
        <dbReference type="SAM" id="Phobius"/>
    </source>
</evidence>
<name>A0A5M6IKA8_9PROT</name>
<dbReference type="InterPro" id="IPR011990">
    <property type="entry name" value="TPR-like_helical_dom_sf"/>
</dbReference>
<keyword evidence="3" id="KW-1185">Reference proteome</keyword>
<sequence length="291" mass="32652">MFEEFSLIPYLAAGICVIIWIGVVYLSFRWVRGRNRLDEQVRVGNRIRDLGWSEARMRELTEQFPRNGTAMRAYLDLLVKRGAQDEALARARDFIARNRGELSAHLLLADMLARAGERAESERVIARAGWRWPGHSELLLRRARAAARRGDHAAALRLHARLRRRGFGPQPYLAAITSLEALGRIDAAAGVIAEGLRKHPDASWMLTAQARFAARHGRLAEALAAWERLRQLQPGQVDAYVEPAGLLAANGREAEARAIAAEAREIFRADDRVIKLWKRFEPSTDQPAAAT</sequence>
<evidence type="ECO:0000313" key="3">
    <source>
        <dbReference type="Proteomes" id="UP000325255"/>
    </source>
</evidence>
<feature type="transmembrane region" description="Helical" evidence="1">
    <location>
        <begin position="6"/>
        <end position="28"/>
    </location>
</feature>
<keyword evidence="1" id="KW-0812">Transmembrane</keyword>
<dbReference type="Gene3D" id="1.25.40.10">
    <property type="entry name" value="Tetratricopeptide repeat domain"/>
    <property type="match status" value="1"/>
</dbReference>
<dbReference type="Proteomes" id="UP000325255">
    <property type="component" value="Unassembled WGS sequence"/>
</dbReference>
<dbReference type="RefSeq" id="WP_150045146.1">
    <property type="nucleotide sequence ID" value="NZ_OW485601.1"/>
</dbReference>
<dbReference type="SUPFAM" id="SSF48452">
    <property type="entry name" value="TPR-like"/>
    <property type="match status" value="2"/>
</dbReference>
<dbReference type="Pfam" id="PF13432">
    <property type="entry name" value="TPR_16"/>
    <property type="match status" value="1"/>
</dbReference>
<dbReference type="AlphaFoldDB" id="A0A5M6IKA8"/>
<keyword evidence="1" id="KW-0472">Membrane</keyword>
<accession>A0A5M6IKA8</accession>
<organism evidence="2 3">
    <name type="scientific">Rhodovastum atsumiense</name>
    <dbReference type="NCBI Taxonomy" id="504468"/>
    <lineage>
        <taxon>Bacteria</taxon>
        <taxon>Pseudomonadati</taxon>
        <taxon>Pseudomonadota</taxon>
        <taxon>Alphaproteobacteria</taxon>
        <taxon>Acetobacterales</taxon>
        <taxon>Acetobacteraceae</taxon>
        <taxon>Rhodovastum</taxon>
    </lineage>
</organism>